<evidence type="ECO:0000313" key="3">
    <source>
        <dbReference type="Proteomes" id="UP001286313"/>
    </source>
</evidence>
<dbReference type="AlphaFoldDB" id="A0AAE1FCK2"/>
<protein>
    <submittedName>
        <fullName evidence="2">Uncharacterized protein</fullName>
    </submittedName>
</protein>
<dbReference type="EMBL" id="JAWQEG010002692">
    <property type="protein sequence ID" value="KAK3870273.1"/>
    <property type="molecule type" value="Genomic_DNA"/>
</dbReference>
<reference evidence="2" key="1">
    <citation type="submission" date="2023-10" db="EMBL/GenBank/DDBJ databases">
        <title>Genome assemblies of two species of porcelain crab, Petrolisthes cinctipes and Petrolisthes manimaculis (Anomura: Porcellanidae).</title>
        <authorList>
            <person name="Angst P."/>
        </authorList>
    </citation>
    <scope>NUCLEOTIDE SEQUENCE</scope>
    <source>
        <strain evidence="2">PB745_01</strain>
        <tissue evidence="2">Gill</tissue>
    </source>
</reference>
<proteinExistence type="predicted"/>
<dbReference type="Proteomes" id="UP001286313">
    <property type="component" value="Unassembled WGS sequence"/>
</dbReference>
<accession>A0AAE1FCK2</accession>
<name>A0AAE1FCK2_PETCI</name>
<gene>
    <name evidence="2" type="ORF">Pcinc_024473</name>
</gene>
<feature type="region of interest" description="Disordered" evidence="1">
    <location>
        <begin position="1"/>
        <end position="48"/>
    </location>
</feature>
<feature type="non-terminal residue" evidence="2">
    <location>
        <position position="48"/>
    </location>
</feature>
<evidence type="ECO:0000256" key="1">
    <source>
        <dbReference type="SAM" id="MobiDB-lite"/>
    </source>
</evidence>
<organism evidence="2 3">
    <name type="scientific">Petrolisthes cinctipes</name>
    <name type="common">Flat porcelain crab</name>
    <dbReference type="NCBI Taxonomy" id="88211"/>
    <lineage>
        <taxon>Eukaryota</taxon>
        <taxon>Metazoa</taxon>
        <taxon>Ecdysozoa</taxon>
        <taxon>Arthropoda</taxon>
        <taxon>Crustacea</taxon>
        <taxon>Multicrustacea</taxon>
        <taxon>Malacostraca</taxon>
        <taxon>Eumalacostraca</taxon>
        <taxon>Eucarida</taxon>
        <taxon>Decapoda</taxon>
        <taxon>Pleocyemata</taxon>
        <taxon>Anomura</taxon>
        <taxon>Galatheoidea</taxon>
        <taxon>Porcellanidae</taxon>
        <taxon>Petrolisthes</taxon>
    </lineage>
</organism>
<sequence length="48" mass="5256">MIQLGGMGVAFRSPRVGRWDETGQTDRSGEGETESDGGWVSRTEQGRQ</sequence>
<keyword evidence="3" id="KW-1185">Reference proteome</keyword>
<comment type="caution">
    <text evidence="2">The sequence shown here is derived from an EMBL/GenBank/DDBJ whole genome shotgun (WGS) entry which is preliminary data.</text>
</comment>
<evidence type="ECO:0000313" key="2">
    <source>
        <dbReference type="EMBL" id="KAK3870273.1"/>
    </source>
</evidence>